<dbReference type="OrthoDB" id="291130at2"/>
<keyword evidence="2" id="KW-0472">Membrane</keyword>
<evidence type="ECO:0000256" key="2">
    <source>
        <dbReference type="SAM" id="Phobius"/>
    </source>
</evidence>
<reference evidence="3" key="1">
    <citation type="submission" date="2015-05" db="EMBL/GenBank/DDBJ databases">
        <title>Permanent draft genome of Rhodopirellula islandicus K833.</title>
        <authorList>
            <person name="Kizina J."/>
            <person name="Richter M."/>
            <person name="Glockner F.O."/>
            <person name="Harder J."/>
        </authorList>
    </citation>
    <scope>NUCLEOTIDE SEQUENCE [LARGE SCALE GENOMIC DNA]</scope>
    <source>
        <strain evidence="3">K833</strain>
    </source>
</reference>
<keyword evidence="2" id="KW-0812">Transmembrane</keyword>
<sequence>MTNHWDNDSWQSSDDDEFDDDASEGEEHSDEWDEDDYEDFLAREFPDSTSRNVWAGGRPLWHITVWVVLAAFVGGFLMLLF</sequence>
<feature type="compositionally biased region" description="Acidic residues" evidence="1">
    <location>
        <begin position="13"/>
        <end position="36"/>
    </location>
</feature>
<feature type="region of interest" description="Disordered" evidence="1">
    <location>
        <begin position="1"/>
        <end position="36"/>
    </location>
</feature>
<evidence type="ECO:0008006" key="5">
    <source>
        <dbReference type="Google" id="ProtNLM"/>
    </source>
</evidence>
<protein>
    <recommendedName>
        <fullName evidence="5">Transmembrane protein</fullName>
    </recommendedName>
</protein>
<keyword evidence="2" id="KW-1133">Transmembrane helix</keyword>
<proteinExistence type="predicted"/>
<gene>
    <name evidence="3" type="ORF">RISK_003682</name>
</gene>
<comment type="caution">
    <text evidence="3">The sequence shown here is derived from an EMBL/GenBank/DDBJ whole genome shotgun (WGS) entry which is preliminary data.</text>
</comment>
<dbReference type="RefSeq" id="WP_047815107.1">
    <property type="nucleotide sequence ID" value="NZ_LECT01000029.1"/>
</dbReference>
<name>A0A0J1BC56_RHOIS</name>
<feature type="transmembrane region" description="Helical" evidence="2">
    <location>
        <begin position="60"/>
        <end position="80"/>
    </location>
</feature>
<evidence type="ECO:0000313" key="3">
    <source>
        <dbReference type="EMBL" id="KLU04096.1"/>
    </source>
</evidence>
<dbReference type="AlphaFoldDB" id="A0A0J1BC56"/>
<accession>A0A0J1BC56</accession>
<dbReference type="EMBL" id="LECT01000029">
    <property type="protein sequence ID" value="KLU04096.1"/>
    <property type="molecule type" value="Genomic_DNA"/>
</dbReference>
<keyword evidence="4" id="KW-1185">Reference proteome</keyword>
<evidence type="ECO:0000256" key="1">
    <source>
        <dbReference type="SAM" id="MobiDB-lite"/>
    </source>
</evidence>
<dbReference type="Proteomes" id="UP000036367">
    <property type="component" value="Unassembled WGS sequence"/>
</dbReference>
<evidence type="ECO:0000313" key="4">
    <source>
        <dbReference type="Proteomes" id="UP000036367"/>
    </source>
</evidence>
<organism evidence="3 4">
    <name type="scientific">Rhodopirellula islandica</name>
    <dbReference type="NCBI Taxonomy" id="595434"/>
    <lineage>
        <taxon>Bacteria</taxon>
        <taxon>Pseudomonadati</taxon>
        <taxon>Planctomycetota</taxon>
        <taxon>Planctomycetia</taxon>
        <taxon>Pirellulales</taxon>
        <taxon>Pirellulaceae</taxon>
        <taxon>Rhodopirellula</taxon>
    </lineage>
</organism>
<dbReference type="PATRIC" id="fig|595434.4.peg.3502"/>